<evidence type="ECO:0000256" key="15">
    <source>
        <dbReference type="SAM" id="MobiDB-lite"/>
    </source>
</evidence>
<keyword evidence="16" id="KW-0812">Transmembrane</keyword>
<comment type="subcellular location">
    <subcellularLocation>
        <location evidence="2">Cell membrane</location>
        <topology evidence="2">Multi-pass membrane protein</topology>
    </subcellularLocation>
</comment>
<evidence type="ECO:0000256" key="8">
    <source>
        <dbReference type="ARBA" id="ARBA00022741"/>
    </source>
</evidence>
<dbReference type="InterPro" id="IPR036890">
    <property type="entry name" value="HATPase_C_sf"/>
</dbReference>
<dbReference type="Proteomes" id="UP000515679">
    <property type="component" value="Chromosome"/>
</dbReference>
<dbReference type="Gene3D" id="3.30.450.40">
    <property type="match status" value="1"/>
</dbReference>
<sequence>MKIKTKLVVGFTLLLLLLVGITSFGYVRLSQMNYTLNHFYDNRFEKVRVALAVRGEINSSGRVMNDIMIGDQDPAAGVEEITNRLSGAGEQFETLDGLDLTGEEQQVMDEIKKVTEGYVASLKTFIGFVDEGKVEEAKKLYADKLRGEQRLLIDSMDELVKTQENAMKTEMADSRALYDKSVQMVALFTIVGLILGLAIVMWVFPSITKGLNLLERMAERFGRGRLRGFVRFDIKSKDELGELAQLFKRIALDLQVKNEREALLASIQQRQGRVNAQLARVTELLQEGHDVKLVAQSFISEFAPVLGIAYGLLYLADPASDEGKLELSGSYAILGEGENGVSSVPTVVRRGEGLTGQCYQDAKPIVMEHMPEGYVKISSGLGMAEPKMLMIQPILHDNTVIGVLEMASVDGFDSERKELLLALCDKFGTILNNIYSRLRVEELLRESQAMTEELQVQSEELVCQQEELRETNDKLEHQQEELRKSEQRLQQQQEELEHTNQELTVKTLALEQHVDRVELQNRQIARANSELERQAIQLALASKYKSEFLANMSHELRTPLNSLLILSEFLVENEEGNLTDKQREYMQTIHVSGNDLLKMIDEILDLSKVDAGKMDIHSEWTVMGDLAVFLDNMFAPMAAAKNLSLVIDSVEGMPGAIWTDGHRLKQIMRNLLSNAIKFTHSGSVSFTIRRPNEREMNSDGREEGTRYIALSVTDTGIGIHQDKREIIFEAFRQADGTTSRKYGGTGLGLTISRELAHLLGGWIHLDTEPGRGSTFTLVLPERQPDHCIEERFPAHASELTAASAETKETESLPASDGDEFITLPDMPTSDPVPSGEIEKPRKRQLKEEAFDNKKILLVDDDARNMFALSSVLEHRNMRVVYAENGLEALDKLEKEPDIDLVLMDIMMPEMDGYEAMQRMRDNPSWSKIPIIALTAKAMMDDRNKCIESGASDYITKPVNKEQLLSLIKVWLQR</sequence>
<keyword evidence="9" id="KW-0418">Kinase</keyword>
<reference evidence="20 21" key="1">
    <citation type="submission" date="2019-07" db="EMBL/GenBank/DDBJ databases">
        <authorList>
            <person name="Kim J.K."/>
            <person name="Cheong H.-M."/>
            <person name="Choi Y."/>
            <person name="Hwang K.J."/>
            <person name="Lee S."/>
            <person name="Choi C."/>
        </authorList>
    </citation>
    <scope>NUCLEOTIDE SEQUENCE [LARGE SCALE GENOMIC DNA]</scope>
    <source>
        <strain evidence="20 21">KS 22</strain>
    </source>
</reference>
<dbReference type="CDD" id="cd17546">
    <property type="entry name" value="REC_hyHK_CKI1_RcsC-like"/>
    <property type="match status" value="1"/>
</dbReference>
<dbReference type="PROSITE" id="PS50885">
    <property type="entry name" value="HAMP"/>
    <property type="match status" value="1"/>
</dbReference>
<dbReference type="Gene3D" id="1.10.287.130">
    <property type="match status" value="1"/>
</dbReference>
<feature type="region of interest" description="Disordered" evidence="15">
    <location>
        <begin position="803"/>
        <end position="841"/>
    </location>
</feature>
<dbReference type="CDD" id="cd06225">
    <property type="entry name" value="HAMP"/>
    <property type="match status" value="1"/>
</dbReference>
<protein>
    <recommendedName>
        <fullName evidence="13">Circadian input-output histidine kinase CikA</fullName>
        <ecNumber evidence="4">2.7.13.3</ecNumber>
    </recommendedName>
</protein>
<dbReference type="InterPro" id="IPR001789">
    <property type="entry name" value="Sig_transdc_resp-reg_receiver"/>
</dbReference>
<dbReference type="RefSeq" id="WP_182302440.1">
    <property type="nucleotide sequence ID" value="NZ_CP041969.1"/>
</dbReference>
<keyword evidence="5" id="KW-1003">Cell membrane</keyword>
<dbReference type="InterPro" id="IPR004358">
    <property type="entry name" value="Sig_transdc_His_kin-like_C"/>
</dbReference>
<feature type="domain" description="Response regulatory" evidence="18">
    <location>
        <begin position="854"/>
        <end position="971"/>
    </location>
</feature>
<dbReference type="InterPro" id="IPR047347">
    <property type="entry name" value="YvaQ-like_sensor"/>
</dbReference>
<dbReference type="Pfam" id="PF02518">
    <property type="entry name" value="HATPase_c"/>
    <property type="match status" value="1"/>
</dbReference>
<dbReference type="InterPro" id="IPR036097">
    <property type="entry name" value="HisK_dim/P_sf"/>
</dbReference>
<evidence type="ECO:0000256" key="16">
    <source>
        <dbReference type="SAM" id="Phobius"/>
    </source>
</evidence>
<evidence type="ECO:0000256" key="2">
    <source>
        <dbReference type="ARBA" id="ARBA00004651"/>
    </source>
</evidence>
<keyword evidence="6 14" id="KW-0597">Phosphoprotein</keyword>
<dbReference type="InterPro" id="IPR005467">
    <property type="entry name" value="His_kinase_dom"/>
</dbReference>
<organism evidence="20 21">
    <name type="scientific">Cohnella cholangitidis</name>
    <dbReference type="NCBI Taxonomy" id="2598458"/>
    <lineage>
        <taxon>Bacteria</taxon>
        <taxon>Bacillati</taxon>
        <taxon>Bacillota</taxon>
        <taxon>Bacilli</taxon>
        <taxon>Bacillales</taxon>
        <taxon>Paenibacillaceae</taxon>
        <taxon>Cohnella</taxon>
    </lineage>
</organism>
<keyword evidence="11" id="KW-0902">Two-component regulatory system</keyword>
<feature type="modified residue" description="4-aspartylphosphate" evidence="14">
    <location>
        <position position="904"/>
    </location>
</feature>
<keyword evidence="21" id="KW-1185">Reference proteome</keyword>
<proteinExistence type="inferred from homology"/>
<evidence type="ECO:0000256" key="6">
    <source>
        <dbReference type="ARBA" id="ARBA00022553"/>
    </source>
</evidence>
<comment type="similarity">
    <text evidence="3">In the N-terminal section; belongs to the phytochrome family.</text>
</comment>
<evidence type="ECO:0000313" key="20">
    <source>
        <dbReference type="EMBL" id="QMV41079.1"/>
    </source>
</evidence>
<feature type="region of interest" description="Disordered" evidence="15">
    <location>
        <begin position="472"/>
        <end position="500"/>
    </location>
</feature>
<evidence type="ECO:0000256" key="13">
    <source>
        <dbReference type="ARBA" id="ARBA00074306"/>
    </source>
</evidence>
<evidence type="ECO:0000256" key="12">
    <source>
        <dbReference type="ARBA" id="ARBA00023136"/>
    </source>
</evidence>
<evidence type="ECO:0000256" key="4">
    <source>
        <dbReference type="ARBA" id="ARBA00012438"/>
    </source>
</evidence>
<dbReference type="CDD" id="cd19411">
    <property type="entry name" value="MCP2201-like_sensor"/>
    <property type="match status" value="1"/>
</dbReference>
<keyword evidence="12 16" id="KW-0472">Membrane</keyword>
<feature type="transmembrane region" description="Helical" evidence="16">
    <location>
        <begin position="184"/>
        <end position="204"/>
    </location>
</feature>
<evidence type="ECO:0000256" key="9">
    <source>
        <dbReference type="ARBA" id="ARBA00022777"/>
    </source>
</evidence>
<dbReference type="PROSITE" id="PS50109">
    <property type="entry name" value="HIS_KIN"/>
    <property type="match status" value="1"/>
</dbReference>
<dbReference type="Pfam" id="PF12729">
    <property type="entry name" value="4HB_MCP_1"/>
    <property type="match status" value="1"/>
</dbReference>
<dbReference type="SUPFAM" id="SSF55874">
    <property type="entry name" value="ATPase domain of HSP90 chaperone/DNA topoisomerase II/histidine kinase"/>
    <property type="match status" value="1"/>
</dbReference>
<feature type="compositionally biased region" description="Basic and acidic residues" evidence="15">
    <location>
        <begin position="472"/>
        <end position="487"/>
    </location>
</feature>
<dbReference type="SMART" id="SM00448">
    <property type="entry name" value="REC"/>
    <property type="match status" value="1"/>
</dbReference>
<dbReference type="CDD" id="cd16922">
    <property type="entry name" value="HATPase_EvgS-ArcB-TorS-like"/>
    <property type="match status" value="1"/>
</dbReference>
<dbReference type="SUPFAM" id="SSF55781">
    <property type="entry name" value="GAF domain-like"/>
    <property type="match status" value="1"/>
</dbReference>
<keyword evidence="10" id="KW-0067">ATP-binding</keyword>
<dbReference type="Gene3D" id="3.40.50.2300">
    <property type="match status" value="1"/>
</dbReference>
<dbReference type="InterPro" id="IPR011006">
    <property type="entry name" value="CheY-like_superfamily"/>
</dbReference>
<dbReference type="Gene3D" id="6.10.340.10">
    <property type="match status" value="1"/>
</dbReference>
<dbReference type="Gene3D" id="3.30.565.10">
    <property type="entry name" value="Histidine kinase-like ATPase, C-terminal domain"/>
    <property type="match status" value="1"/>
</dbReference>
<dbReference type="EC" id="2.7.13.3" evidence="4"/>
<evidence type="ECO:0000256" key="7">
    <source>
        <dbReference type="ARBA" id="ARBA00022679"/>
    </source>
</evidence>
<evidence type="ECO:0000256" key="11">
    <source>
        <dbReference type="ARBA" id="ARBA00023012"/>
    </source>
</evidence>
<dbReference type="KEGG" id="cchl:FPL14_07640"/>
<evidence type="ECO:0000256" key="14">
    <source>
        <dbReference type="PROSITE-ProRule" id="PRU00169"/>
    </source>
</evidence>
<dbReference type="PROSITE" id="PS50110">
    <property type="entry name" value="RESPONSE_REGULATORY"/>
    <property type="match status" value="1"/>
</dbReference>
<dbReference type="InterPro" id="IPR003661">
    <property type="entry name" value="HisK_dim/P_dom"/>
</dbReference>
<keyword evidence="16" id="KW-1133">Transmembrane helix</keyword>
<dbReference type="GO" id="GO:0005886">
    <property type="term" value="C:plasma membrane"/>
    <property type="evidence" value="ECO:0007669"/>
    <property type="project" value="UniProtKB-SubCell"/>
</dbReference>
<keyword evidence="7" id="KW-0808">Transferase</keyword>
<keyword evidence="8" id="KW-0547">Nucleotide-binding</keyword>
<dbReference type="SMART" id="SM00387">
    <property type="entry name" value="HATPase_c"/>
    <property type="match status" value="1"/>
</dbReference>
<evidence type="ECO:0000313" key="21">
    <source>
        <dbReference type="Proteomes" id="UP000515679"/>
    </source>
</evidence>
<dbReference type="CDD" id="cd00082">
    <property type="entry name" value="HisKA"/>
    <property type="match status" value="1"/>
</dbReference>
<dbReference type="PANTHER" id="PTHR45339:SF1">
    <property type="entry name" value="HYBRID SIGNAL TRANSDUCTION HISTIDINE KINASE J"/>
    <property type="match status" value="1"/>
</dbReference>
<dbReference type="GO" id="GO:0000155">
    <property type="term" value="F:phosphorelay sensor kinase activity"/>
    <property type="evidence" value="ECO:0007669"/>
    <property type="project" value="InterPro"/>
</dbReference>
<comment type="catalytic activity">
    <reaction evidence="1">
        <text>ATP + protein L-histidine = ADP + protein N-phospho-L-histidine.</text>
        <dbReference type="EC" id="2.7.13.3"/>
    </reaction>
</comment>
<evidence type="ECO:0000256" key="1">
    <source>
        <dbReference type="ARBA" id="ARBA00000085"/>
    </source>
</evidence>
<dbReference type="SUPFAM" id="SSF47384">
    <property type="entry name" value="Homodimeric domain of signal transducing histidine kinase"/>
    <property type="match status" value="1"/>
</dbReference>
<evidence type="ECO:0000259" key="17">
    <source>
        <dbReference type="PROSITE" id="PS50109"/>
    </source>
</evidence>
<dbReference type="Pfam" id="PF00512">
    <property type="entry name" value="HisKA"/>
    <property type="match status" value="1"/>
</dbReference>
<name>A0A7G5BVU5_9BACL</name>
<evidence type="ECO:0000259" key="19">
    <source>
        <dbReference type="PROSITE" id="PS50885"/>
    </source>
</evidence>
<dbReference type="SUPFAM" id="SSF52172">
    <property type="entry name" value="CheY-like"/>
    <property type="match status" value="1"/>
</dbReference>
<dbReference type="EMBL" id="CP041969">
    <property type="protein sequence ID" value="QMV41079.1"/>
    <property type="molecule type" value="Genomic_DNA"/>
</dbReference>
<evidence type="ECO:0000256" key="5">
    <source>
        <dbReference type="ARBA" id="ARBA00022475"/>
    </source>
</evidence>
<dbReference type="PRINTS" id="PR00344">
    <property type="entry name" value="BCTRLSENSOR"/>
</dbReference>
<dbReference type="AlphaFoldDB" id="A0A7G5BVU5"/>
<feature type="domain" description="HAMP" evidence="19">
    <location>
        <begin position="206"/>
        <end position="259"/>
    </location>
</feature>
<dbReference type="InterPro" id="IPR003018">
    <property type="entry name" value="GAF"/>
</dbReference>
<dbReference type="SMART" id="SM00388">
    <property type="entry name" value="HisKA"/>
    <property type="match status" value="1"/>
</dbReference>
<dbReference type="FunFam" id="3.30.565.10:FF:000010">
    <property type="entry name" value="Sensor histidine kinase RcsC"/>
    <property type="match status" value="1"/>
</dbReference>
<dbReference type="InterPro" id="IPR024478">
    <property type="entry name" value="HlyB_4HB_MCP"/>
</dbReference>
<dbReference type="InterPro" id="IPR003594">
    <property type="entry name" value="HATPase_dom"/>
</dbReference>
<dbReference type="Pfam" id="PF13185">
    <property type="entry name" value="GAF_2"/>
    <property type="match status" value="1"/>
</dbReference>
<dbReference type="GO" id="GO:0005524">
    <property type="term" value="F:ATP binding"/>
    <property type="evidence" value="ECO:0007669"/>
    <property type="project" value="UniProtKB-KW"/>
</dbReference>
<evidence type="ECO:0000259" key="18">
    <source>
        <dbReference type="PROSITE" id="PS50110"/>
    </source>
</evidence>
<accession>A0A7G5BVU5</accession>
<dbReference type="PANTHER" id="PTHR45339">
    <property type="entry name" value="HYBRID SIGNAL TRANSDUCTION HISTIDINE KINASE J"/>
    <property type="match status" value="1"/>
</dbReference>
<evidence type="ECO:0000256" key="3">
    <source>
        <dbReference type="ARBA" id="ARBA00006402"/>
    </source>
</evidence>
<dbReference type="InterPro" id="IPR003660">
    <property type="entry name" value="HAMP_dom"/>
</dbReference>
<feature type="domain" description="Histidine kinase" evidence="17">
    <location>
        <begin position="551"/>
        <end position="783"/>
    </location>
</feature>
<dbReference type="Pfam" id="PF00072">
    <property type="entry name" value="Response_reg"/>
    <property type="match status" value="1"/>
</dbReference>
<gene>
    <name evidence="20" type="ORF">FPL14_07640</name>
</gene>
<evidence type="ECO:0000256" key="10">
    <source>
        <dbReference type="ARBA" id="ARBA00022840"/>
    </source>
</evidence>
<dbReference type="InterPro" id="IPR029016">
    <property type="entry name" value="GAF-like_dom_sf"/>
</dbReference>